<accession>A0ABT0NCH1</accession>
<proteinExistence type="inferred from homology"/>
<keyword evidence="5" id="KW-0997">Cell inner membrane</keyword>
<dbReference type="EMBL" id="JAKIKT010000011">
    <property type="protein sequence ID" value="MCL2916163.1"/>
    <property type="molecule type" value="Genomic_DNA"/>
</dbReference>
<reference evidence="12 13" key="1">
    <citation type="submission" date="2022-01" db="EMBL/GenBank/DDBJ databases">
        <title>Whole genome-based taxonomy of the Shewanellaceae.</title>
        <authorList>
            <person name="Martin-Rodriguez A.J."/>
        </authorList>
    </citation>
    <scope>NUCLEOTIDE SEQUENCE [LARGE SCALE GENOMIC DNA]</scope>
    <source>
        <strain evidence="12 13">DSM 21332</strain>
    </source>
</reference>
<dbReference type="SUPFAM" id="SSF50156">
    <property type="entry name" value="PDZ domain-like"/>
    <property type="match status" value="1"/>
</dbReference>
<keyword evidence="7" id="KW-0653">Protein transport</keyword>
<keyword evidence="8 10" id="KW-1133">Transmembrane helix</keyword>
<evidence type="ECO:0000313" key="12">
    <source>
        <dbReference type="EMBL" id="MCL2916163.1"/>
    </source>
</evidence>
<evidence type="ECO:0000256" key="10">
    <source>
        <dbReference type="SAM" id="Phobius"/>
    </source>
</evidence>
<evidence type="ECO:0000256" key="4">
    <source>
        <dbReference type="ARBA" id="ARBA00022475"/>
    </source>
</evidence>
<comment type="similarity">
    <text evidence="2">Belongs to the GSP C family.</text>
</comment>
<evidence type="ECO:0000256" key="6">
    <source>
        <dbReference type="ARBA" id="ARBA00022692"/>
    </source>
</evidence>
<dbReference type="InterPro" id="IPR001639">
    <property type="entry name" value="T2SS_protein-GspC"/>
</dbReference>
<keyword evidence="13" id="KW-1185">Reference proteome</keyword>
<dbReference type="Proteomes" id="UP001202831">
    <property type="component" value="Unassembled WGS sequence"/>
</dbReference>
<evidence type="ECO:0000256" key="3">
    <source>
        <dbReference type="ARBA" id="ARBA00022448"/>
    </source>
</evidence>
<keyword evidence="9 10" id="KW-0472">Membrane</keyword>
<keyword evidence="6 10" id="KW-0812">Transmembrane</keyword>
<feature type="transmembrane region" description="Helical" evidence="10">
    <location>
        <begin position="21"/>
        <end position="40"/>
    </location>
</feature>
<dbReference type="Gene3D" id="2.30.42.10">
    <property type="match status" value="1"/>
</dbReference>
<sequence length="304" mass="33177">MDLLEKLFSRASRIPQKPVSTGVFWLLVVIALYLAAQISWKLIPTDSNQLAWQPTLTSAEAASGAGASLDGINRLALFGKVSDKPKAAKAEPVAEMITDAPKTSLSIQLTGVVASTAERNGLAVIESRGSQETYSLGDKIKGTSASLKEVYADRVIITNNGRYETLMLDGLKYTTQSEANERLQEAKVDRLDQRDNKKIAEELEYSRDLLLEDPGKITDFIAISPVRLNGEVSGYRLNPGKDPSLFKAAGFQPNDLAKSINGYDLTDMAQSIEVMAQLPTLTEVSVMVERQGQLVEILFSLPQQ</sequence>
<dbReference type="InterPro" id="IPR024961">
    <property type="entry name" value="T2SS_GspC_N"/>
</dbReference>
<evidence type="ECO:0000256" key="5">
    <source>
        <dbReference type="ARBA" id="ARBA00022519"/>
    </source>
</evidence>
<evidence type="ECO:0000259" key="11">
    <source>
        <dbReference type="Pfam" id="PF11356"/>
    </source>
</evidence>
<dbReference type="RefSeq" id="WP_115139073.1">
    <property type="nucleotide sequence ID" value="NZ_JAKIKT010000011.1"/>
</dbReference>
<evidence type="ECO:0000256" key="9">
    <source>
        <dbReference type="ARBA" id="ARBA00023136"/>
    </source>
</evidence>
<organism evidence="12 13">
    <name type="scientific">Shewanella corallii</name>
    <dbReference type="NCBI Taxonomy" id="560080"/>
    <lineage>
        <taxon>Bacteria</taxon>
        <taxon>Pseudomonadati</taxon>
        <taxon>Pseudomonadota</taxon>
        <taxon>Gammaproteobacteria</taxon>
        <taxon>Alteromonadales</taxon>
        <taxon>Shewanellaceae</taxon>
        <taxon>Shewanella</taxon>
    </lineage>
</organism>
<protein>
    <submittedName>
        <fullName evidence="12">Type II secretion system protein GspC</fullName>
    </submittedName>
</protein>
<dbReference type="Gene3D" id="2.30.30.830">
    <property type="match status" value="1"/>
</dbReference>
<evidence type="ECO:0000313" key="13">
    <source>
        <dbReference type="Proteomes" id="UP001202831"/>
    </source>
</evidence>
<dbReference type="Pfam" id="PF11356">
    <property type="entry name" value="T2SSC"/>
    <property type="match status" value="1"/>
</dbReference>
<feature type="domain" description="Type II secretion system protein GspC N-terminal" evidence="11">
    <location>
        <begin position="25"/>
        <end position="168"/>
    </location>
</feature>
<evidence type="ECO:0000256" key="7">
    <source>
        <dbReference type="ARBA" id="ARBA00022927"/>
    </source>
</evidence>
<evidence type="ECO:0000256" key="2">
    <source>
        <dbReference type="ARBA" id="ARBA00007986"/>
    </source>
</evidence>
<name>A0ABT0NCH1_9GAMM</name>
<dbReference type="NCBIfam" id="TIGR01713">
    <property type="entry name" value="typeII_sec_gspC"/>
    <property type="match status" value="1"/>
</dbReference>
<evidence type="ECO:0000256" key="8">
    <source>
        <dbReference type="ARBA" id="ARBA00022989"/>
    </source>
</evidence>
<comment type="subcellular location">
    <subcellularLocation>
        <location evidence="1">Cell inner membrane</location>
    </subcellularLocation>
</comment>
<dbReference type="InterPro" id="IPR036034">
    <property type="entry name" value="PDZ_sf"/>
</dbReference>
<keyword evidence="4" id="KW-1003">Cell membrane</keyword>
<keyword evidence="3" id="KW-0813">Transport</keyword>
<gene>
    <name evidence="12" type="primary">gspC</name>
    <name evidence="12" type="ORF">L2725_20700</name>
</gene>
<comment type="caution">
    <text evidence="12">The sequence shown here is derived from an EMBL/GenBank/DDBJ whole genome shotgun (WGS) entry which is preliminary data.</text>
</comment>
<evidence type="ECO:0000256" key="1">
    <source>
        <dbReference type="ARBA" id="ARBA00004533"/>
    </source>
</evidence>